<dbReference type="Gene3D" id="3.40.630.30">
    <property type="match status" value="1"/>
</dbReference>
<proteinExistence type="predicted"/>
<dbReference type="InterPro" id="IPR017255">
    <property type="entry name" value="AcTrfase_GNAT_prd"/>
</dbReference>
<dbReference type="AlphaFoldDB" id="A0AB38QWA3"/>
<dbReference type="Proteomes" id="UP001058458">
    <property type="component" value="Chromosome"/>
</dbReference>
<dbReference type="RefSeq" id="WP_013876914.1">
    <property type="nucleotide sequence ID" value="NZ_AP025621.1"/>
</dbReference>
<dbReference type="EMBL" id="CP063414">
    <property type="protein sequence ID" value="UOE74742.1"/>
    <property type="molecule type" value="Genomic_DNA"/>
</dbReference>
<evidence type="ECO:0000313" key="3">
    <source>
        <dbReference type="Proteomes" id="UP001058458"/>
    </source>
</evidence>
<dbReference type="SUPFAM" id="SSF55729">
    <property type="entry name" value="Acyl-CoA N-acyltransferases (Nat)"/>
    <property type="match status" value="1"/>
</dbReference>
<dbReference type="PROSITE" id="PS51186">
    <property type="entry name" value="GNAT"/>
    <property type="match status" value="1"/>
</dbReference>
<sequence length="158" mass="18296">MEIRSVKGSDYYIISPLINEWWGGRQMSDMLPKLFFDHFKNTSFIAEKDGKIVGFLIGFLSQTYPEEAYIHFVGVHPDYRKHGIGKRLYNEFFHIVKKNGRSIVRCVTSPVNKVSIAFHTKMGFEIEKSGDKEIDGVSVHTDYDGPNQDRVLFVKRFI</sequence>
<gene>
    <name evidence="2" type="ORF">IMI45_10120</name>
</gene>
<dbReference type="InterPro" id="IPR000182">
    <property type="entry name" value="GNAT_dom"/>
</dbReference>
<reference evidence="2" key="1">
    <citation type="submission" date="2020-10" db="EMBL/GenBank/DDBJ databases">
        <authorList>
            <person name="Delgado J.A."/>
            <person name="Gonzalez J.M."/>
        </authorList>
    </citation>
    <scope>NUCLEOTIDE SEQUENCE</scope>
    <source>
        <strain evidence="2">23.6</strain>
    </source>
</reference>
<dbReference type="PANTHER" id="PTHR43072:SF36">
    <property type="entry name" value="RIBOSOMAL-PROTEIN-ALANINE ACETYLTRANSFERASE"/>
    <property type="match status" value="1"/>
</dbReference>
<protein>
    <submittedName>
        <fullName evidence="2">GNAT family N-acetyltransferase</fullName>
    </submittedName>
</protein>
<feature type="domain" description="N-acetyltransferase" evidence="1">
    <location>
        <begin position="1"/>
        <end position="146"/>
    </location>
</feature>
<evidence type="ECO:0000259" key="1">
    <source>
        <dbReference type="PROSITE" id="PS51186"/>
    </source>
</evidence>
<organism evidence="2 3">
    <name type="scientific">Parageobacillus thermoglucosidasius</name>
    <name type="common">Geobacillus thermoglucosidasius</name>
    <dbReference type="NCBI Taxonomy" id="1426"/>
    <lineage>
        <taxon>Bacteria</taxon>
        <taxon>Bacillati</taxon>
        <taxon>Bacillota</taxon>
        <taxon>Bacilli</taxon>
        <taxon>Bacillales</taxon>
        <taxon>Anoxybacillaceae</taxon>
        <taxon>Parageobacillus</taxon>
    </lineage>
</organism>
<accession>A0AB38QWA3</accession>
<dbReference type="GO" id="GO:0016747">
    <property type="term" value="F:acyltransferase activity, transferring groups other than amino-acyl groups"/>
    <property type="evidence" value="ECO:0007669"/>
    <property type="project" value="InterPro"/>
</dbReference>
<dbReference type="InterPro" id="IPR016181">
    <property type="entry name" value="Acyl_CoA_acyltransferase"/>
</dbReference>
<dbReference type="Pfam" id="PF00583">
    <property type="entry name" value="Acetyltransf_1"/>
    <property type="match status" value="1"/>
</dbReference>
<name>A0AB38QWA3_PARTM</name>
<dbReference type="FunFam" id="3.40.630.30:FF:000133">
    <property type="entry name" value="Acetyltransferase, GNAT family"/>
    <property type="match status" value="1"/>
</dbReference>
<dbReference type="CDD" id="cd04301">
    <property type="entry name" value="NAT_SF"/>
    <property type="match status" value="1"/>
</dbReference>
<dbReference type="PIRSF" id="PIRSF037663">
    <property type="entry name" value="Acetyltransf_GNAT_prd"/>
    <property type="match status" value="1"/>
</dbReference>
<dbReference type="PANTHER" id="PTHR43072">
    <property type="entry name" value="N-ACETYLTRANSFERASE"/>
    <property type="match status" value="1"/>
</dbReference>
<evidence type="ECO:0000313" key="2">
    <source>
        <dbReference type="EMBL" id="UOE74742.1"/>
    </source>
</evidence>